<dbReference type="GO" id="GO:0046872">
    <property type="term" value="F:metal ion binding"/>
    <property type="evidence" value="ECO:0007669"/>
    <property type="project" value="UniProtKB-KW"/>
</dbReference>
<dbReference type="EMBL" id="MEIA01000536">
    <property type="protein sequence ID" value="OJF09951.1"/>
    <property type="molecule type" value="Genomic_DNA"/>
</dbReference>
<dbReference type="PANTHER" id="PTHR43255">
    <property type="entry name" value="IRON-SULFUR-BINDING OXIDOREDUCTASE FADF-RELATED-RELATED"/>
    <property type="match status" value="1"/>
</dbReference>
<dbReference type="Pfam" id="PF13187">
    <property type="entry name" value="Fer4_9"/>
    <property type="match status" value="1"/>
</dbReference>
<dbReference type="InterPro" id="IPR009051">
    <property type="entry name" value="Helical_ferredxn"/>
</dbReference>
<keyword evidence="4" id="KW-0408">Iron</keyword>
<gene>
    <name evidence="9" type="ORF">BG844_34695</name>
</gene>
<keyword evidence="10" id="KW-1185">Reference proteome</keyword>
<feature type="domain" description="4Fe-4S ferredoxin-type" evidence="8">
    <location>
        <begin position="360"/>
        <end position="392"/>
    </location>
</feature>
<dbReference type="InterPro" id="IPR017896">
    <property type="entry name" value="4Fe4S_Fe-S-bd"/>
</dbReference>
<protein>
    <submittedName>
        <fullName evidence="9">Fe-S oxidoreductase</fullName>
    </submittedName>
</protein>
<keyword evidence="7" id="KW-0472">Membrane</keyword>
<dbReference type="Proteomes" id="UP000182486">
    <property type="component" value="Unassembled WGS sequence"/>
</dbReference>
<dbReference type="Pfam" id="PF02754">
    <property type="entry name" value="CCG"/>
    <property type="match status" value="2"/>
</dbReference>
<reference evidence="9 10" key="1">
    <citation type="submission" date="2016-09" db="EMBL/GenBank/DDBJ databases">
        <title>Couchioplanes caeruleus draft genome sequence.</title>
        <authorList>
            <person name="Sheehan J."/>
            <person name="Caffrey P."/>
        </authorList>
    </citation>
    <scope>NUCLEOTIDE SEQUENCE [LARGE SCALE GENOMIC DNA]</scope>
    <source>
        <strain evidence="9 10">DSM 43634</strain>
    </source>
</reference>
<dbReference type="PROSITE" id="PS00198">
    <property type="entry name" value="4FE4S_FER_1"/>
    <property type="match status" value="1"/>
</dbReference>
<evidence type="ECO:0000256" key="2">
    <source>
        <dbReference type="ARBA" id="ARBA00022723"/>
    </source>
</evidence>
<dbReference type="InterPro" id="IPR051460">
    <property type="entry name" value="HdrC_iron-sulfur_subunit"/>
</dbReference>
<dbReference type="InterPro" id="IPR004017">
    <property type="entry name" value="Cys_rich_dom"/>
</dbReference>
<feature type="region of interest" description="Disordered" evidence="6">
    <location>
        <begin position="699"/>
        <end position="721"/>
    </location>
</feature>
<keyword evidence="7" id="KW-1133">Transmembrane helix</keyword>
<dbReference type="AlphaFoldDB" id="A0A1K0FAS6"/>
<feature type="compositionally biased region" description="Polar residues" evidence="6">
    <location>
        <begin position="709"/>
        <end position="721"/>
    </location>
</feature>
<evidence type="ECO:0000256" key="6">
    <source>
        <dbReference type="SAM" id="MobiDB-lite"/>
    </source>
</evidence>
<name>A0A1K0FAS6_9ACTN</name>
<keyword evidence="3" id="KW-0560">Oxidoreductase</keyword>
<evidence type="ECO:0000259" key="8">
    <source>
        <dbReference type="PROSITE" id="PS51379"/>
    </source>
</evidence>
<evidence type="ECO:0000313" key="9">
    <source>
        <dbReference type="EMBL" id="OJF09951.1"/>
    </source>
</evidence>
<accession>A0A1K0FAS6</accession>
<dbReference type="GO" id="GO:0051539">
    <property type="term" value="F:4 iron, 4 sulfur cluster binding"/>
    <property type="evidence" value="ECO:0007669"/>
    <property type="project" value="UniProtKB-KW"/>
</dbReference>
<evidence type="ECO:0000256" key="5">
    <source>
        <dbReference type="ARBA" id="ARBA00023014"/>
    </source>
</evidence>
<dbReference type="SUPFAM" id="SSF46548">
    <property type="entry name" value="alpha-helical ferredoxin"/>
    <property type="match status" value="1"/>
</dbReference>
<feature type="transmembrane region" description="Helical" evidence="7">
    <location>
        <begin position="68"/>
        <end position="86"/>
    </location>
</feature>
<evidence type="ECO:0000256" key="4">
    <source>
        <dbReference type="ARBA" id="ARBA00023004"/>
    </source>
</evidence>
<evidence type="ECO:0000256" key="3">
    <source>
        <dbReference type="ARBA" id="ARBA00023002"/>
    </source>
</evidence>
<dbReference type="GO" id="GO:0005886">
    <property type="term" value="C:plasma membrane"/>
    <property type="evidence" value="ECO:0007669"/>
    <property type="project" value="TreeGrafter"/>
</dbReference>
<dbReference type="PROSITE" id="PS51379">
    <property type="entry name" value="4FE4S_FER_2"/>
    <property type="match status" value="2"/>
</dbReference>
<keyword evidence="5" id="KW-0411">Iron-sulfur</keyword>
<dbReference type="Gene3D" id="1.10.1060.10">
    <property type="entry name" value="Alpha-helical ferredoxin"/>
    <property type="match status" value="1"/>
</dbReference>
<sequence length="721" mass="78364">MTIRLVLGLTMTAAAFALAGRRVLTLFRLARAGQPAEPERTTDLGTRLGAIVTEVFGQRKLLKWSTPGLAHFAVFWGFVILGATIVEGYGALFDPDFHIPLIGKQAWLGFLEDFFIVAVLLSLVVFAGIRLRHRPQRDGRRSRFFGSHLGAAWLVLFMIFNVMWTLLLCRGAQINTGNFPFADGAFASEAVAKVLQPAGHAANEVLETVGLLATLGAVLAFLVIVVHSKHLHIGLAPLNVLFSRRPRALGPLLPVHSGGAPVNFEDPDEDDKIGRGAIEDFTWKGMLDFGSCTECGRCQSQCPAWHTDKPLNPKLLIMGLRDHALAKAPYLLATSDAERDALSDDVRAEAARPLVGPAEAGGVIDPDVLWSCVTCGACVEQCPVDIEHVDHIVDMRRYQVLIESQFPKEANVMLRNLERAGDPWGRGGKARLEWTAGLPFEVRVFGTGGEERLPDDVEYLFWVGCAGALDENAKRTTRAVAQLLHEAGVEFMVLGSGETCTGDAARRLGQEMLFQELATQNVETLNAAGARKIVVTCAHCFNTIGNEYQQLGGDYEVVHHTQLLSRLVADGRLRPAHPVDTAVTYHDPCYLGRHNRVFSPPRELLGSVPGLQFTEMTRSRETSFCCGAGGARMWMEEPLGTRINEARTDQALDTGASVVAAACPFCISMLTDGVATRKQQGKAAEDVRVSDVSELLLRSVRGNGAAPGNPQQGNTEPPRSL</sequence>
<dbReference type="GO" id="GO:0016491">
    <property type="term" value="F:oxidoreductase activity"/>
    <property type="evidence" value="ECO:0007669"/>
    <property type="project" value="UniProtKB-KW"/>
</dbReference>
<keyword evidence="7" id="KW-0812">Transmembrane</keyword>
<dbReference type="InterPro" id="IPR017900">
    <property type="entry name" value="4Fe4S_Fe_S_CS"/>
</dbReference>
<evidence type="ECO:0000313" key="10">
    <source>
        <dbReference type="Proteomes" id="UP000182486"/>
    </source>
</evidence>
<feature type="transmembrane region" description="Helical" evidence="7">
    <location>
        <begin position="106"/>
        <end position="129"/>
    </location>
</feature>
<feature type="transmembrane region" description="Helical" evidence="7">
    <location>
        <begin position="149"/>
        <end position="167"/>
    </location>
</feature>
<keyword evidence="2" id="KW-0479">Metal-binding</keyword>
<dbReference type="Gene3D" id="1.20.950.20">
    <property type="entry name" value="Transmembrane di-heme cytochromes, Chain C"/>
    <property type="match status" value="1"/>
</dbReference>
<feature type="domain" description="4Fe-4S ferredoxin-type" evidence="8">
    <location>
        <begin position="283"/>
        <end position="310"/>
    </location>
</feature>
<feature type="transmembrane region" description="Helical" evidence="7">
    <location>
        <begin position="6"/>
        <end position="24"/>
    </location>
</feature>
<organism evidence="9 10">
    <name type="scientific">Couchioplanes caeruleus subsp. caeruleus</name>
    <dbReference type="NCBI Taxonomy" id="56427"/>
    <lineage>
        <taxon>Bacteria</taxon>
        <taxon>Bacillati</taxon>
        <taxon>Actinomycetota</taxon>
        <taxon>Actinomycetes</taxon>
        <taxon>Micromonosporales</taxon>
        <taxon>Micromonosporaceae</taxon>
        <taxon>Couchioplanes</taxon>
    </lineage>
</organism>
<evidence type="ECO:0000256" key="7">
    <source>
        <dbReference type="SAM" id="Phobius"/>
    </source>
</evidence>
<comment type="caution">
    <text evidence="9">The sequence shown here is derived from an EMBL/GenBank/DDBJ whole genome shotgun (WGS) entry which is preliminary data.</text>
</comment>
<proteinExistence type="predicted"/>
<keyword evidence="1" id="KW-0004">4Fe-4S</keyword>
<evidence type="ECO:0000256" key="1">
    <source>
        <dbReference type="ARBA" id="ARBA00022485"/>
    </source>
</evidence>
<dbReference type="PANTHER" id="PTHR43255:SF1">
    <property type="entry name" value="IRON-SULFUR-BINDING OXIDOREDUCTASE FADF-RELATED"/>
    <property type="match status" value="1"/>
</dbReference>